<dbReference type="PROSITE" id="PS50096">
    <property type="entry name" value="IQ"/>
    <property type="match status" value="1"/>
</dbReference>
<dbReference type="InterPro" id="IPR016159">
    <property type="entry name" value="Cullin_repeat-like_dom_sf"/>
</dbReference>
<keyword evidence="3" id="KW-0694">RNA-binding</keyword>
<dbReference type="InterPro" id="IPR011545">
    <property type="entry name" value="DEAD/DEAH_box_helicase_dom"/>
</dbReference>
<reference evidence="6 7" key="1">
    <citation type="submission" date="2023-03" db="EMBL/GenBank/DDBJ databases">
        <title>WGS of Gossypium arboreum.</title>
        <authorList>
            <person name="Yu D."/>
        </authorList>
    </citation>
    <scope>NUCLEOTIDE SEQUENCE [LARGE SCALE GENOMIC DNA]</scope>
    <source>
        <tissue evidence="6">Leaf</tissue>
    </source>
</reference>
<gene>
    <name evidence="6" type="ORF">PVK06_005363</name>
</gene>
<evidence type="ECO:0000256" key="1">
    <source>
        <dbReference type="ARBA" id="ARBA00022801"/>
    </source>
</evidence>
<sequence length="288" mass="32535">MPIINGRDVIAQAQSGTGKTSMIALTVCQVVDTASRGVQALILSPTRELASQTEKVIRTIGDFMNIQAHACIGGKSVGEDIRKLENGVHVVSGTPGRVCDMIKRRTLRTRAIKLLILDEFDEMLSRGFKDQIYDVYRHLPPELQLKKAAIATQCAWRGRVARKELRKLKMAARETGALQAAKNKLEKQVEELTWRLQLEKRMRSIECLRKERERVSNYLHSSSETKLLEVEDLSRMYRLYCKIPRGLEPVTNVFKQHVTAEGTALVQQAEDAVSNYVNFVVVLLHPIL</sequence>
<organism evidence="6 7">
    <name type="scientific">Gossypium arboreum</name>
    <name type="common">Tree cotton</name>
    <name type="synonym">Gossypium nanking</name>
    <dbReference type="NCBI Taxonomy" id="29729"/>
    <lineage>
        <taxon>Eukaryota</taxon>
        <taxon>Viridiplantae</taxon>
        <taxon>Streptophyta</taxon>
        <taxon>Embryophyta</taxon>
        <taxon>Tracheophyta</taxon>
        <taxon>Spermatophyta</taxon>
        <taxon>Magnoliopsida</taxon>
        <taxon>eudicotyledons</taxon>
        <taxon>Gunneridae</taxon>
        <taxon>Pentapetalae</taxon>
        <taxon>rosids</taxon>
        <taxon>malvids</taxon>
        <taxon>Malvales</taxon>
        <taxon>Malvaceae</taxon>
        <taxon>Malvoideae</taxon>
        <taxon>Gossypium</taxon>
    </lineage>
</organism>
<evidence type="ECO:0000256" key="3">
    <source>
        <dbReference type="ARBA" id="ARBA00022884"/>
    </source>
</evidence>
<feature type="domain" description="Helicase ATP-binding" evidence="5">
    <location>
        <begin position="1"/>
        <end position="192"/>
    </location>
</feature>
<evidence type="ECO:0000256" key="4">
    <source>
        <dbReference type="SAM" id="Coils"/>
    </source>
</evidence>
<dbReference type="Gene3D" id="3.40.50.300">
    <property type="entry name" value="P-loop containing nucleotide triphosphate hydrolases"/>
    <property type="match status" value="1"/>
</dbReference>
<keyword evidence="4" id="KW-0175">Coiled coil</keyword>
<dbReference type="SUPFAM" id="SSF52540">
    <property type="entry name" value="P-loop containing nucleoside triphosphate hydrolases"/>
    <property type="match status" value="1"/>
</dbReference>
<dbReference type="Pfam" id="PF00270">
    <property type="entry name" value="DEAD"/>
    <property type="match status" value="1"/>
</dbReference>
<evidence type="ECO:0000256" key="2">
    <source>
        <dbReference type="ARBA" id="ARBA00022806"/>
    </source>
</evidence>
<keyword evidence="2" id="KW-0347">Helicase</keyword>
<dbReference type="PANTHER" id="PTHR47958">
    <property type="entry name" value="ATP-DEPENDENT RNA HELICASE DBP3"/>
    <property type="match status" value="1"/>
</dbReference>
<dbReference type="Proteomes" id="UP001358586">
    <property type="component" value="Chromosome 2"/>
</dbReference>
<keyword evidence="2" id="KW-0067">ATP-binding</keyword>
<dbReference type="PROSITE" id="PS51192">
    <property type="entry name" value="HELICASE_ATP_BIND_1"/>
    <property type="match status" value="1"/>
</dbReference>
<dbReference type="SUPFAM" id="SSF74788">
    <property type="entry name" value="Cullin repeat-like"/>
    <property type="match status" value="1"/>
</dbReference>
<evidence type="ECO:0000313" key="7">
    <source>
        <dbReference type="Proteomes" id="UP001358586"/>
    </source>
</evidence>
<protein>
    <recommendedName>
        <fullName evidence="5">Helicase ATP-binding domain-containing protein</fullName>
    </recommendedName>
</protein>
<comment type="caution">
    <text evidence="6">The sequence shown here is derived from an EMBL/GenBank/DDBJ whole genome shotgun (WGS) entry which is preliminary data.</text>
</comment>
<dbReference type="InterPro" id="IPR027417">
    <property type="entry name" value="P-loop_NTPase"/>
</dbReference>
<accession>A0ABR0QUF7</accession>
<dbReference type="Gene3D" id="1.20.1310.10">
    <property type="entry name" value="Cullin Repeats"/>
    <property type="match status" value="1"/>
</dbReference>
<dbReference type="InterPro" id="IPR014001">
    <property type="entry name" value="Helicase_ATP-bd"/>
</dbReference>
<evidence type="ECO:0000313" key="6">
    <source>
        <dbReference type="EMBL" id="KAK5842941.1"/>
    </source>
</evidence>
<keyword evidence="1" id="KW-0378">Hydrolase</keyword>
<feature type="coiled-coil region" evidence="4">
    <location>
        <begin position="168"/>
        <end position="202"/>
    </location>
</feature>
<keyword evidence="7" id="KW-1185">Reference proteome</keyword>
<dbReference type="SMART" id="SM00487">
    <property type="entry name" value="DEXDc"/>
    <property type="match status" value="1"/>
</dbReference>
<evidence type="ECO:0000259" key="5">
    <source>
        <dbReference type="PROSITE" id="PS51192"/>
    </source>
</evidence>
<dbReference type="EMBL" id="JARKNE010000002">
    <property type="protein sequence ID" value="KAK5842941.1"/>
    <property type="molecule type" value="Genomic_DNA"/>
</dbReference>
<name>A0ABR0QUF7_GOSAR</name>
<keyword evidence="2" id="KW-0547">Nucleotide-binding</keyword>
<proteinExistence type="predicted"/>